<reference evidence="2" key="1">
    <citation type="journal article" date="2019" name="Int. J. Syst. Evol. Microbiol.">
        <title>The Global Catalogue of Microorganisms (GCM) 10K type strain sequencing project: providing services to taxonomists for standard genome sequencing and annotation.</title>
        <authorList>
            <consortium name="The Broad Institute Genomics Platform"/>
            <consortium name="The Broad Institute Genome Sequencing Center for Infectious Disease"/>
            <person name="Wu L."/>
            <person name="Ma J."/>
        </authorList>
    </citation>
    <scope>NUCLEOTIDE SEQUENCE [LARGE SCALE GENOMIC DNA]</scope>
    <source>
        <strain evidence="2">JCM 30331</strain>
    </source>
</reference>
<sequence length="67" mass="7255">MKKLHRSSGTAVLLTLNGPLPLSPYTSAQPATTVRLGFFLNLTHALAQNVETGYAPSVPDLSQFMRK</sequence>
<proteinExistence type="predicted"/>
<name>A0ABQ2EKV0_9DEIO</name>
<keyword evidence="2" id="KW-1185">Reference proteome</keyword>
<dbReference type="EMBL" id="BMPP01000002">
    <property type="protein sequence ID" value="GGK15044.1"/>
    <property type="molecule type" value="Genomic_DNA"/>
</dbReference>
<evidence type="ECO:0000313" key="1">
    <source>
        <dbReference type="EMBL" id="GGK15044.1"/>
    </source>
</evidence>
<protein>
    <submittedName>
        <fullName evidence="1">Uncharacterized protein</fullName>
    </submittedName>
</protein>
<organism evidence="1 2">
    <name type="scientific">Deinococcus malanensis</name>
    <dbReference type="NCBI Taxonomy" id="1706855"/>
    <lineage>
        <taxon>Bacteria</taxon>
        <taxon>Thermotogati</taxon>
        <taxon>Deinococcota</taxon>
        <taxon>Deinococci</taxon>
        <taxon>Deinococcales</taxon>
        <taxon>Deinococcaceae</taxon>
        <taxon>Deinococcus</taxon>
    </lineage>
</organism>
<evidence type="ECO:0000313" key="2">
    <source>
        <dbReference type="Proteomes" id="UP000647587"/>
    </source>
</evidence>
<gene>
    <name evidence="1" type="ORF">GCM10008955_05480</name>
</gene>
<comment type="caution">
    <text evidence="1">The sequence shown here is derived from an EMBL/GenBank/DDBJ whole genome shotgun (WGS) entry which is preliminary data.</text>
</comment>
<dbReference type="Proteomes" id="UP000647587">
    <property type="component" value="Unassembled WGS sequence"/>
</dbReference>
<dbReference type="RefSeq" id="WP_189004348.1">
    <property type="nucleotide sequence ID" value="NZ_BMPP01000002.1"/>
</dbReference>
<accession>A0ABQ2EKV0</accession>